<dbReference type="InterPro" id="IPR011701">
    <property type="entry name" value="MFS"/>
</dbReference>
<feature type="transmembrane region" description="Helical" evidence="4">
    <location>
        <begin position="313"/>
        <end position="336"/>
    </location>
</feature>
<evidence type="ECO:0000256" key="1">
    <source>
        <dbReference type="ARBA" id="ARBA00022692"/>
    </source>
</evidence>
<gene>
    <name evidence="6" type="ORF">I5L03_12660</name>
</gene>
<feature type="transmembrane region" description="Helical" evidence="4">
    <location>
        <begin position="174"/>
        <end position="196"/>
    </location>
</feature>
<evidence type="ECO:0000256" key="4">
    <source>
        <dbReference type="SAM" id="Phobius"/>
    </source>
</evidence>
<sequence length="417" mass="44292">MDQSEPREASLWHELAANWRPLASSALALGCGASLFGQLFSIFVTPLEDSFGWTLAQISGSLSMLVVATLLYPFIGRMIDRKGVRAVAPVSAMMLAVGFVFASQASDALWTFYVAVLVLMAGGGATTALGYSRIIGDTFIHNRGFALAVMLSGAAITSMVFAPVVALVVDVYDWRAGFLLLAGIALFLGTPLSYLASGHAREQATENGEIVGGFELREVVRKRQFWILFAAIFFTGLPVIGISAHVSAPFEGRGLAATSAALMVSVLSMGVITGRFLTGFLIDRLWAPGVATFVLVLAAIGALTIAFSTTNVLLAGFGVLMLGMAQGAELDLIAFLAMRYFGMRAYSAIYGTLMISFAFALPFGATMFGILYDSRGDYFAALLIGAGLLVFAAFLFRLLGPYPALERTQSAHGQTAR</sequence>
<feature type="transmembrane region" description="Helical" evidence="4">
    <location>
        <begin position="21"/>
        <end position="44"/>
    </location>
</feature>
<name>A0ABS0N6I2_9SPHN</name>
<evidence type="ECO:0000259" key="5">
    <source>
        <dbReference type="PROSITE" id="PS50850"/>
    </source>
</evidence>
<dbReference type="Proteomes" id="UP000602442">
    <property type="component" value="Unassembled WGS sequence"/>
</dbReference>
<feature type="transmembrane region" description="Helical" evidence="4">
    <location>
        <begin position="225"/>
        <end position="248"/>
    </location>
</feature>
<feature type="transmembrane region" description="Helical" evidence="4">
    <location>
        <begin position="110"/>
        <end position="132"/>
    </location>
</feature>
<feature type="transmembrane region" description="Helical" evidence="4">
    <location>
        <begin position="86"/>
        <end position="104"/>
    </location>
</feature>
<evidence type="ECO:0000256" key="3">
    <source>
        <dbReference type="ARBA" id="ARBA00023136"/>
    </source>
</evidence>
<dbReference type="PROSITE" id="PS50850">
    <property type="entry name" value="MFS"/>
    <property type="match status" value="1"/>
</dbReference>
<dbReference type="PANTHER" id="PTHR11360:SF284">
    <property type="entry name" value="EG:103B4.3 PROTEIN-RELATED"/>
    <property type="match status" value="1"/>
</dbReference>
<keyword evidence="7" id="KW-1185">Reference proteome</keyword>
<dbReference type="PANTHER" id="PTHR11360">
    <property type="entry name" value="MONOCARBOXYLATE TRANSPORTER"/>
    <property type="match status" value="1"/>
</dbReference>
<dbReference type="InterPro" id="IPR036259">
    <property type="entry name" value="MFS_trans_sf"/>
</dbReference>
<dbReference type="InterPro" id="IPR020846">
    <property type="entry name" value="MFS_dom"/>
</dbReference>
<dbReference type="EMBL" id="JAEANY010000004">
    <property type="protein sequence ID" value="MBH5323433.1"/>
    <property type="molecule type" value="Genomic_DNA"/>
</dbReference>
<dbReference type="SUPFAM" id="SSF103473">
    <property type="entry name" value="MFS general substrate transporter"/>
    <property type="match status" value="1"/>
</dbReference>
<feature type="transmembrane region" description="Helical" evidence="4">
    <location>
        <begin position="144"/>
        <end position="168"/>
    </location>
</feature>
<feature type="transmembrane region" description="Helical" evidence="4">
    <location>
        <begin position="378"/>
        <end position="399"/>
    </location>
</feature>
<evidence type="ECO:0000313" key="6">
    <source>
        <dbReference type="EMBL" id="MBH5323433.1"/>
    </source>
</evidence>
<organism evidence="6 7">
    <name type="scientific">Aurantiacibacter sediminis</name>
    <dbReference type="NCBI Taxonomy" id="2793064"/>
    <lineage>
        <taxon>Bacteria</taxon>
        <taxon>Pseudomonadati</taxon>
        <taxon>Pseudomonadota</taxon>
        <taxon>Alphaproteobacteria</taxon>
        <taxon>Sphingomonadales</taxon>
        <taxon>Erythrobacteraceae</taxon>
        <taxon>Aurantiacibacter</taxon>
    </lineage>
</organism>
<evidence type="ECO:0000256" key="2">
    <source>
        <dbReference type="ARBA" id="ARBA00022989"/>
    </source>
</evidence>
<dbReference type="Gene3D" id="1.20.1250.20">
    <property type="entry name" value="MFS general substrate transporter like domains"/>
    <property type="match status" value="2"/>
</dbReference>
<proteinExistence type="predicted"/>
<accession>A0ABS0N6I2</accession>
<reference evidence="6 7" key="1">
    <citation type="submission" date="2020-11" db="EMBL/GenBank/DDBJ databases">
        <title>Erythrobacter sediminis sp. nov., a marine bacterium from a tidal flat of Garorim Bay.</title>
        <authorList>
            <person name="Kim D."/>
            <person name="Yoo Y."/>
            <person name="Kim J.-J."/>
        </authorList>
    </citation>
    <scope>NUCLEOTIDE SEQUENCE [LARGE SCALE GENOMIC DNA]</scope>
    <source>
        <strain evidence="6 7">JGD-13</strain>
    </source>
</reference>
<dbReference type="Pfam" id="PF07690">
    <property type="entry name" value="MFS_1"/>
    <property type="match status" value="1"/>
</dbReference>
<dbReference type="PROSITE" id="PS51257">
    <property type="entry name" value="PROKAR_LIPOPROTEIN"/>
    <property type="match status" value="1"/>
</dbReference>
<feature type="transmembrane region" description="Helical" evidence="4">
    <location>
        <begin position="50"/>
        <end position="74"/>
    </location>
</feature>
<feature type="transmembrane region" description="Helical" evidence="4">
    <location>
        <begin position="348"/>
        <end position="372"/>
    </location>
</feature>
<keyword evidence="3 4" id="KW-0472">Membrane</keyword>
<dbReference type="InterPro" id="IPR050327">
    <property type="entry name" value="Proton-linked_MCT"/>
</dbReference>
<feature type="transmembrane region" description="Helical" evidence="4">
    <location>
        <begin position="285"/>
        <end position="307"/>
    </location>
</feature>
<feature type="transmembrane region" description="Helical" evidence="4">
    <location>
        <begin position="254"/>
        <end position="273"/>
    </location>
</feature>
<comment type="caution">
    <text evidence="6">The sequence shown here is derived from an EMBL/GenBank/DDBJ whole genome shotgun (WGS) entry which is preliminary data.</text>
</comment>
<evidence type="ECO:0000313" key="7">
    <source>
        <dbReference type="Proteomes" id="UP000602442"/>
    </source>
</evidence>
<keyword evidence="2 4" id="KW-1133">Transmembrane helix</keyword>
<protein>
    <submittedName>
        <fullName evidence="6">MFS transporter</fullName>
    </submittedName>
</protein>
<feature type="domain" description="Major facilitator superfamily (MFS) profile" evidence="5">
    <location>
        <begin position="224"/>
        <end position="417"/>
    </location>
</feature>
<keyword evidence="1 4" id="KW-0812">Transmembrane</keyword>